<feature type="domain" description="Pectinesterase inhibitor" evidence="3">
    <location>
        <begin position="32"/>
        <end position="189"/>
    </location>
</feature>
<keyword evidence="5" id="KW-1185">Reference proteome</keyword>
<dbReference type="EnsemblPlants" id="LPERR10G03700.1">
    <property type="protein sequence ID" value="LPERR10G03700.1"/>
    <property type="gene ID" value="LPERR10G03700"/>
</dbReference>
<feature type="signal peptide" evidence="2">
    <location>
        <begin position="1"/>
        <end position="16"/>
    </location>
</feature>
<evidence type="ECO:0000313" key="5">
    <source>
        <dbReference type="Proteomes" id="UP000032180"/>
    </source>
</evidence>
<dbReference type="SMART" id="SM00856">
    <property type="entry name" value="PMEI"/>
    <property type="match status" value="1"/>
</dbReference>
<dbReference type="NCBIfam" id="TIGR01614">
    <property type="entry name" value="PME_inhib"/>
    <property type="match status" value="1"/>
</dbReference>
<dbReference type="GO" id="GO:0004857">
    <property type="term" value="F:enzyme inhibitor activity"/>
    <property type="evidence" value="ECO:0007669"/>
    <property type="project" value="InterPro"/>
</dbReference>
<dbReference type="CDD" id="cd15798">
    <property type="entry name" value="PMEI-like_3"/>
    <property type="match status" value="1"/>
</dbReference>
<dbReference type="Proteomes" id="UP000032180">
    <property type="component" value="Chromosome 10"/>
</dbReference>
<dbReference type="Gene3D" id="1.20.140.40">
    <property type="entry name" value="Invertase/pectin methylesterase inhibitor family protein"/>
    <property type="match status" value="1"/>
</dbReference>
<dbReference type="Pfam" id="PF04043">
    <property type="entry name" value="PMEI"/>
    <property type="match status" value="1"/>
</dbReference>
<organism evidence="4 5">
    <name type="scientific">Leersia perrieri</name>
    <dbReference type="NCBI Taxonomy" id="77586"/>
    <lineage>
        <taxon>Eukaryota</taxon>
        <taxon>Viridiplantae</taxon>
        <taxon>Streptophyta</taxon>
        <taxon>Embryophyta</taxon>
        <taxon>Tracheophyta</taxon>
        <taxon>Spermatophyta</taxon>
        <taxon>Magnoliopsida</taxon>
        <taxon>Liliopsida</taxon>
        <taxon>Poales</taxon>
        <taxon>Poaceae</taxon>
        <taxon>BOP clade</taxon>
        <taxon>Oryzoideae</taxon>
        <taxon>Oryzeae</taxon>
        <taxon>Oryzinae</taxon>
        <taxon>Leersia</taxon>
    </lineage>
</organism>
<dbReference type="InterPro" id="IPR035513">
    <property type="entry name" value="Invertase/methylesterase_inhib"/>
</dbReference>
<dbReference type="Gramene" id="LPERR10G03700.1">
    <property type="protein sequence ID" value="LPERR10G03700.1"/>
    <property type="gene ID" value="LPERR10G03700"/>
</dbReference>
<dbReference type="InterPro" id="IPR006501">
    <property type="entry name" value="Pectinesterase_inhib_dom"/>
</dbReference>
<name>A0A0D9XIG1_9ORYZ</name>
<dbReference type="STRING" id="77586.A0A0D9XIG1"/>
<reference evidence="5" key="2">
    <citation type="submission" date="2013-12" db="EMBL/GenBank/DDBJ databases">
        <authorList>
            <person name="Yu Y."/>
            <person name="Lee S."/>
            <person name="de Baynast K."/>
            <person name="Wissotski M."/>
            <person name="Liu L."/>
            <person name="Talag J."/>
            <person name="Goicoechea J."/>
            <person name="Angelova A."/>
            <person name="Jetty R."/>
            <person name="Kudrna D."/>
            <person name="Golser W."/>
            <person name="Rivera L."/>
            <person name="Zhang J."/>
            <person name="Wing R."/>
        </authorList>
    </citation>
    <scope>NUCLEOTIDE SEQUENCE</scope>
</reference>
<dbReference type="eggNOG" id="ENOG502QPI3">
    <property type="taxonomic scope" value="Eukaryota"/>
</dbReference>
<reference evidence="4 5" key="1">
    <citation type="submission" date="2012-08" db="EMBL/GenBank/DDBJ databases">
        <title>Oryza genome evolution.</title>
        <authorList>
            <person name="Wing R.A."/>
        </authorList>
    </citation>
    <scope>NUCLEOTIDE SEQUENCE</scope>
</reference>
<dbReference type="PANTHER" id="PTHR31080">
    <property type="entry name" value="PECTINESTERASE INHIBITOR-LIKE"/>
    <property type="match status" value="1"/>
</dbReference>
<dbReference type="PANTHER" id="PTHR31080:SF145">
    <property type="entry name" value="PECTINESTERASE INHIBITOR DOMAIN-CONTAINING PROTEIN"/>
    <property type="match status" value="1"/>
</dbReference>
<protein>
    <recommendedName>
        <fullName evidence="3">Pectinesterase inhibitor domain-containing protein</fullName>
    </recommendedName>
</protein>
<dbReference type="SUPFAM" id="SSF101148">
    <property type="entry name" value="Plant invertase/pectin methylesterase inhibitor"/>
    <property type="match status" value="1"/>
</dbReference>
<keyword evidence="1 2" id="KW-0732">Signal</keyword>
<dbReference type="InterPro" id="IPR051955">
    <property type="entry name" value="PME_Inhibitor"/>
</dbReference>
<feature type="chain" id="PRO_5002350069" description="Pectinesterase inhibitor domain-containing protein" evidence="2">
    <location>
        <begin position="17"/>
        <end position="198"/>
    </location>
</feature>
<sequence length="198" mass="20313">MFLALAFILLAVPATCQPATSTPAPAPAAGRDDEAFVRGCCARTLYPRVCTASLAPYAAAVNSSNARLAVASANLTFDTITSLGGRIPSSSTAVSSSTGALQDCVEAVASAAGLAARAAERLGGVERAVGPEVAWRVSDARTWLSAAMTYEDTCADALRPARSVPSPVRAELRAGVRRAMQHTSIALALVHMLVRTGA</sequence>
<reference evidence="4" key="3">
    <citation type="submission" date="2015-04" db="UniProtKB">
        <authorList>
            <consortium name="EnsemblPlants"/>
        </authorList>
    </citation>
    <scope>IDENTIFICATION</scope>
</reference>
<dbReference type="AlphaFoldDB" id="A0A0D9XIG1"/>
<evidence type="ECO:0000259" key="3">
    <source>
        <dbReference type="SMART" id="SM00856"/>
    </source>
</evidence>
<evidence type="ECO:0000256" key="2">
    <source>
        <dbReference type="SAM" id="SignalP"/>
    </source>
</evidence>
<evidence type="ECO:0000313" key="4">
    <source>
        <dbReference type="EnsemblPlants" id="LPERR10G03700.1"/>
    </source>
</evidence>
<evidence type="ECO:0000256" key="1">
    <source>
        <dbReference type="ARBA" id="ARBA00022729"/>
    </source>
</evidence>
<proteinExistence type="predicted"/>
<dbReference type="HOGENOM" id="CLU_033761_0_0_1"/>
<accession>A0A0D9XIG1</accession>